<keyword evidence="5 6" id="KW-0408">Iron</keyword>
<dbReference type="PRINTS" id="PR00604">
    <property type="entry name" value="CYTCHRMECIAB"/>
</dbReference>
<evidence type="ECO:0000256" key="5">
    <source>
        <dbReference type="ARBA" id="ARBA00023004"/>
    </source>
</evidence>
<dbReference type="Gene3D" id="1.10.760.10">
    <property type="entry name" value="Cytochrome c-like domain"/>
    <property type="match status" value="1"/>
</dbReference>
<dbReference type="Proteomes" id="UP000051298">
    <property type="component" value="Unassembled WGS sequence"/>
</dbReference>
<evidence type="ECO:0000313" key="9">
    <source>
        <dbReference type="Proteomes" id="UP000051298"/>
    </source>
</evidence>
<dbReference type="InterPro" id="IPR036909">
    <property type="entry name" value="Cyt_c-like_dom_sf"/>
</dbReference>
<dbReference type="AlphaFoldDB" id="A0A0P1EVE7"/>
<dbReference type="eggNOG" id="COG3474">
    <property type="taxonomic scope" value="Bacteria"/>
</dbReference>
<dbReference type="Pfam" id="PF00034">
    <property type="entry name" value="Cytochrom_C"/>
    <property type="match status" value="1"/>
</dbReference>
<accession>A0A0P1EVE7</accession>
<evidence type="ECO:0000313" key="8">
    <source>
        <dbReference type="EMBL" id="CUH58919.1"/>
    </source>
</evidence>
<dbReference type="PANTHER" id="PTHR11961">
    <property type="entry name" value="CYTOCHROME C"/>
    <property type="match status" value="1"/>
</dbReference>
<evidence type="ECO:0000256" key="2">
    <source>
        <dbReference type="ARBA" id="ARBA00022617"/>
    </source>
</evidence>
<dbReference type="EMBL" id="CYRX01000007">
    <property type="protein sequence ID" value="CUH58919.1"/>
    <property type="molecule type" value="Genomic_DNA"/>
</dbReference>
<evidence type="ECO:0000256" key="3">
    <source>
        <dbReference type="ARBA" id="ARBA00022723"/>
    </source>
</evidence>
<dbReference type="SUPFAM" id="SSF46626">
    <property type="entry name" value="Cytochrome c"/>
    <property type="match status" value="1"/>
</dbReference>
<proteinExistence type="predicted"/>
<dbReference type="RefSeq" id="WP_038005899.1">
    <property type="nucleotide sequence ID" value="NZ_CP107618.1"/>
</dbReference>
<name>A0A0P1EVE7_9RHOB</name>
<evidence type="ECO:0000256" key="6">
    <source>
        <dbReference type="PROSITE-ProRule" id="PRU00433"/>
    </source>
</evidence>
<reference evidence="8 9" key="1">
    <citation type="submission" date="2015-09" db="EMBL/GenBank/DDBJ databases">
        <authorList>
            <consortium name="Swine Surveillance"/>
        </authorList>
    </citation>
    <scope>NUCLEOTIDE SEQUENCE [LARGE SCALE GENOMIC DNA]</scope>
    <source>
        <strain evidence="8 9">CECT 5294</strain>
    </source>
</reference>
<feature type="domain" description="Cytochrome c" evidence="7">
    <location>
        <begin position="77"/>
        <end position="176"/>
    </location>
</feature>
<keyword evidence="1" id="KW-0813">Transport</keyword>
<dbReference type="PROSITE" id="PS51007">
    <property type="entry name" value="CYTC"/>
    <property type="match status" value="1"/>
</dbReference>
<keyword evidence="4" id="KW-0249">Electron transport</keyword>
<sequence>MFDMMTITKAGASLCAALLFLLLGGWAAETLYHVGGKHYAGHDKHEAVQGYRIAVETGDAPAEEVVQVAFADVYATADAGAGERQWRQCSACHKLEAGANGTGPYLHGVVNRPKGVADGYAYSETLATMGGDWSPENIANFIANSREYAPGTKMNYNFRGSVEDKANLIAYMATFN</sequence>
<keyword evidence="2 6" id="KW-0349">Heme</keyword>
<dbReference type="InterPro" id="IPR002327">
    <property type="entry name" value="Cyt_c_1A/1B"/>
</dbReference>
<dbReference type="STRING" id="266809.PM03_07755"/>
<dbReference type="InterPro" id="IPR009056">
    <property type="entry name" value="Cyt_c-like_dom"/>
</dbReference>
<dbReference type="GO" id="GO:0046872">
    <property type="term" value="F:metal ion binding"/>
    <property type="evidence" value="ECO:0007669"/>
    <property type="project" value="UniProtKB-KW"/>
</dbReference>
<dbReference type="GO" id="GO:0020037">
    <property type="term" value="F:heme binding"/>
    <property type="evidence" value="ECO:0007669"/>
    <property type="project" value="InterPro"/>
</dbReference>
<protein>
    <submittedName>
        <fullName evidence="8">Cytochrome c552</fullName>
    </submittedName>
</protein>
<evidence type="ECO:0000259" key="7">
    <source>
        <dbReference type="PROSITE" id="PS51007"/>
    </source>
</evidence>
<gene>
    <name evidence="8" type="primary">cycM_2</name>
    <name evidence="8" type="ORF">THS5294_00199</name>
</gene>
<evidence type="ECO:0000256" key="4">
    <source>
        <dbReference type="ARBA" id="ARBA00022982"/>
    </source>
</evidence>
<keyword evidence="3 6" id="KW-0479">Metal-binding</keyword>
<evidence type="ECO:0000256" key="1">
    <source>
        <dbReference type="ARBA" id="ARBA00022448"/>
    </source>
</evidence>
<organism evidence="8 9">
    <name type="scientific">Thalassobacter stenotrophicus</name>
    <dbReference type="NCBI Taxonomy" id="266809"/>
    <lineage>
        <taxon>Bacteria</taxon>
        <taxon>Pseudomonadati</taxon>
        <taxon>Pseudomonadota</taxon>
        <taxon>Alphaproteobacteria</taxon>
        <taxon>Rhodobacterales</taxon>
        <taxon>Roseobacteraceae</taxon>
        <taxon>Thalassobacter</taxon>
    </lineage>
</organism>
<dbReference type="GO" id="GO:0009055">
    <property type="term" value="F:electron transfer activity"/>
    <property type="evidence" value="ECO:0007669"/>
    <property type="project" value="InterPro"/>
</dbReference>